<protein>
    <recommendedName>
        <fullName evidence="4">DUF1302 family protein</fullName>
    </recommendedName>
</protein>
<keyword evidence="1" id="KW-0732">Signal</keyword>
<dbReference type="EMBL" id="SOBT01000009">
    <property type="protein sequence ID" value="TDU28884.1"/>
    <property type="molecule type" value="Genomic_DNA"/>
</dbReference>
<reference evidence="2 3" key="1">
    <citation type="submission" date="2019-03" db="EMBL/GenBank/DDBJ databases">
        <title>Genomic Encyclopedia of Type Strains, Phase IV (KMG-IV): sequencing the most valuable type-strain genomes for metagenomic binning, comparative biology and taxonomic classification.</title>
        <authorList>
            <person name="Goeker M."/>
        </authorList>
    </citation>
    <scope>NUCLEOTIDE SEQUENCE [LARGE SCALE GENOMIC DNA]</scope>
    <source>
        <strain evidence="2 3">DSM 26377</strain>
    </source>
</reference>
<dbReference type="RefSeq" id="WP_133882405.1">
    <property type="nucleotide sequence ID" value="NZ_MWIN01000018.1"/>
</dbReference>
<accession>A0A4S3K2R8</accession>
<keyword evidence="3" id="KW-1185">Reference proteome</keyword>
<evidence type="ECO:0000256" key="1">
    <source>
        <dbReference type="SAM" id="SignalP"/>
    </source>
</evidence>
<proteinExistence type="predicted"/>
<dbReference type="InterPro" id="IPR010727">
    <property type="entry name" value="DUF1302"/>
</dbReference>
<dbReference type="OrthoDB" id="9769143at2"/>
<dbReference type="Pfam" id="PF06980">
    <property type="entry name" value="DUF1302"/>
    <property type="match status" value="1"/>
</dbReference>
<name>A0A4S3K2R8_9GAMM</name>
<feature type="chain" id="PRO_5030100166" description="DUF1302 family protein" evidence="1">
    <location>
        <begin position="28"/>
        <end position="676"/>
    </location>
</feature>
<dbReference type="Proteomes" id="UP000295341">
    <property type="component" value="Unassembled WGS sequence"/>
</dbReference>
<sequence length="676" mass="75259">MRKAIEKQIATATAAAMLAVVSGPASALDGWNWAGMDIKVGGFLRQETAISTTGDKNVANQNGNVFQDRTVERQAYLPPEMSANLVRWGDLPIPFADTVRRSDFVPNDENDINYMIMRGEIEMGIRISDRVSFNSRLRAIYQPNVYDDFNGDSVSGFQGGITGGDSKLYHGQPNYMQYIVEGDRHPLPLEWSGRNYQVYFPTFFFEVTPGNGTTAIRIGNQQIAWGQALFFRTLDVPNGLDLRRHLILDKGLEEFSDKRTPQPSIRITSQLTDTLLVDAYISKFTPTVFGNPNTAYNVIPVQFTVHDMYAKNGLDEWDKVSFGLRFKGDYGQFGWQAGAVRRYNPDGVFRWTESGVVKPFDQSLGSVGSIVNTTYALKLPAAVGCPGEFDPTICRLYGSAAEAMSHSPFEVAPAGVYTADEWFSYAASTRLQAIEGFNAAVRDFPALQDAFQSEVADATELRAALNTDFMAAGGSLRGHLAREYFKETNLMLGGSYVLESENEFLNQLIFNLEAQYTPDRVFTAPDLSKGFKETDEYILSLVVDKWHRFSNDFPGTYLVFEILTKNKSDLVGRLLEGFDGSETKSAGGLSGNANYFVFGMTQPFPNKVFEVDFASLYDLRGGVFLQPLVRWNVRGNVTLEAFYNYVDGGLYGNPNNNLLSTIDYADEITIRASLKF</sequence>
<evidence type="ECO:0000313" key="3">
    <source>
        <dbReference type="Proteomes" id="UP000295341"/>
    </source>
</evidence>
<organism evidence="2 3">
    <name type="scientific">Panacagrimonas perspica</name>
    <dbReference type="NCBI Taxonomy" id="381431"/>
    <lineage>
        <taxon>Bacteria</taxon>
        <taxon>Pseudomonadati</taxon>
        <taxon>Pseudomonadota</taxon>
        <taxon>Gammaproteobacteria</taxon>
        <taxon>Nevskiales</taxon>
        <taxon>Nevskiaceae</taxon>
        <taxon>Panacagrimonas</taxon>
    </lineage>
</organism>
<evidence type="ECO:0008006" key="4">
    <source>
        <dbReference type="Google" id="ProtNLM"/>
    </source>
</evidence>
<comment type="caution">
    <text evidence="2">The sequence shown here is derived from an EMBL/GenBank/DDBJ whole genome shotgun (WGS) entry which is preliminary data.</text>
</comment>
<feature type="signal peptide" evidence="1">
    <location>
        <begin position="1"/>
        <end position="27"/>
    </location>
</feature>
<dbReference type="AlphaFoldDB" id="A0A4S3K2R8"/>
<gene>
    <name evidence="2" type="ORF">DFR24_3264</name>
</gene>
<evidence type="ECO:0000313" key="2">
    <source>
        <dbReference type="EMBL" id="TDU28884.1"/>
    </source>
</evidence>